<accession>A0A1Q9E298</accession>
<feature type="compositionally biased region" description="Low complexity" evidence="2">
    <location>
        <begin position="298"/>
        <end position="307"/>
    </location>
</feature>
<evidence type="ECO:0000256" key="2">
    <source>
        <dbReference type="SAM" id="MobiDB-lite"/>
    </source>
</evidence>
<evidence type="ECO:0000256" key="1">
    <source>
        <dbReference type="SAM" id="Coils"/>
    </source>
</evidence>
<comment type="caution">
    <text evidence="3">The sequence shown here is derived from an EMBL/GenBank/DDBJ whole genome shotgun (WGS) entry which is preliminary data.</text>
</comment>
<feature type="coiled-coil region" evidence="1">
    <location>
        <begin position="368"/>
        <end position="413"/>
    </location>
</feature>
<dbReference type="OrthoDB" id="432404at2759"/>
<dbReference type="EMBL" id="LSRX01000288">
    <property type="protein sequence ID" value="OLQ01555.1"/>
    <property type="molecule type" value="Genomic_DNA"/>
</dbReference>
<feature type="compositionally biased region" description="Pro residues" evidence="2">
    <location>
        <begin position="321"/>
        <end position="333"/>
    </location>
</feature>
<feature type="compositionally biased region" description="Polar residues" evidence="2">
    <location>
        <begin position="499"/>
        <end position="508"/>
    </location>
</feature>
<organism evidence="3 4">
    <name type="scientific">Symbiodinium microadriaticum</name>
    <name type="common">Dinoflagellate</name>
    <name type="synonym">Zooxanthella microadriatica</name>
    <dbReference type="NCBI Taxonomy" id="2951"/>
    <lineage>
        <taxon>Eukaryota</taxon>
        <taxon>Sar</taxon>
        <taxon>Alveolata</taxon>
        <taxon>Dinophyceae</taxon>
        <taxon>Suessiales</taxon>
        <taxon>Symbiodiniaceae</taxon>
        <taxon>Symbiodinium</taxon>
    </lineage>
</organism>
<feature type="region of interest" description="Disordered" evidence="2">
    <location>
        <begin position="111"/>
        <end position="144"/>
    </location>
</feature>
<dbReference type="Proteomes" id="UP000186817">
    <property type="component" value="Unassembled WGS sequence"/>
</dbReference>
<dbReference type="AlphaFoldDB" id="A0A1Q9E298"/>
<keyword evidence="3" id="KW-0176">Collagen</keyword>
<reference evidence="3 4" key="1">
    <citation type="submission" date="2016-02" db="EMBL/GenBank/DDBJ databases">
        <title>Genome analysis of coral dinoflagellate symbionts highlights evolutionary adaptations to a symbiotic lifestyle.</title>
        <authorList>
            <person name="Aranda M."/>
            <person name="Li Y."/>
            <person name="Liew Y.J."/>
            <person name="Baumgarten S."/>
            <person name="Simakov O."/>
            <person name="Wilson M."/>
            <person name="Piel J."/>
            <person name="Ashoor H."/>
            <person name="Bougouffa S."/>
            <person name="Bajic V.B."/>
            <person name="Ryu T."/>
            <person name="Ravasi T."/>
            <person name="Bayer T."/>
            <person name="Micklem G."/>
            <person name="Kim H."/>
            <person name="Bhak J."/>
            <person name="Lajeunesse T.C."/>
            <person name="Voolstra C.R."/>
        </authorList>
    </citation>
    <scope>NUCLEOTIDE SEQUENCE [LARGE SCALE GENOMIC DNA]</scope>
    <source>
        <strain evidence="3 4">CCMP2467</strain>
    </source>
</reference>
<sequence>MAAPAEPVYTTMPAYTTEPMPAYTYQQDAGVPVTYASSPYTISAGAYTMPSMPAYSPPVYSGLDHTKGKWFAPGEALPPGFVVTTHPEGHTAPQATHDMTDMARESFVMTGTAASSALPKAAAPTKKSKKGKKKKSSGCAGQGKGYRKVSVFEVKNTFLEFDEEDEPRYRRSSSAPPHMLRIAPEDPPVKSQIAPEDPTVNSQIAPEDPPVNDPPVNSQIAPEDPPVNDPPVKSQIAPEDPPVQSQIAPEDPPVQSQLNPDAPEFDEVVLGFPQVEEQRQAGLECGKSRGPPGPQGPAGPQGFTGPAGPQGPKGPPGSVHPGPPGPAGDPGPHGPQGERGPKGPVGPRGPAGPDYDGEKKGDEMIDMAKDLLRKVDTLNQQSDEAAAMLVDEMKELERQLGLEEKENWITEDELRQIGELATDMTKQLNSYSGHLEHARHGLAMKAHSQQAAMQELEQTRARQEAFMLHDMGQGFDPTPYMAQAQAQQAAWAPGGASQHYRQSSNSQARRSDKSAEGRNSAPALFLLSSVFVLRGWLM</sequence>
<keyword evidence="1" id="KW-0175">Coiled coil</keyword>
<gene>
    <name evidence="3" type="primary">COL17A1</name>
    <name evidence="3" type="ORF">AK812_SmicGene15691</name>
</gene>
<evidence type="ECO:0000313" key="3">
    <source>
        <dbReference type="EMBL" id="OLQ01555.1"/>
    </source>
</evidence>
<feature type="region of interest" description="Disordered" evidence="2">
    <location>
        <begin position="492"/>
        <end position="518"/>
    </location>
</feature>
<name>A0A1Q9E298_SYMMI</name>
<proteinExistence type="predicted"/>
<keyword evidence="4" id="KW-1185">Reference proteome</keyword>
<feature type="compositionally biased region" description="Low complexity" evidence="2">
    <location>
        <begin position="111"/>
        <end position="125"/>
    </location>
</feature>
<feature type="region of interest" description="Disordered" evidence="2">
    <location>
        <begin position="162"/>
        <end position="361"/>
    </location>
</feature>
<dbReference type="OMA" id="FPVWINL"/>
<protein>
    <submittedName>
        <fullName evidence="3">Collagen alpha-1(XVII) chain</fullName>
    </submittedName>
</protein>
<evidence type="ECO:0000313" key="4">
    <source>
        <dbReference type="Proteomes" id="UP000186817"/>
    </source>
</evidence>
<feature type="compositionally biased region" description="Basic residues" evidence="2">
    <location>
        <begin position="126"/>
        <end position="136"/>
    </location>
</feature>